<gene>
    <name evidence="10" type="ORF">DBV15_02304</name>
</gene>
<proteinExistence type="predicted"/>
<dbReference type="Pfam" id="PF17064">
    <property type="entry name" value="QVR"/>
    <property type="match status" value="1"/>
</dbReference>
<dbReference type="InterPro" id="IPR050975">
    <property type="entry name" value="Sleep_regulator"/>
</dbReference>
<keyword evidence="4 9" id="KW-0732">Signal</keyword>
<evidence type="ECO:0000256" key="6">
    <source>
        <dbReference type="ARBA" id="ARBA00023136"/>
    </source>
</evidence>
<accession>A0A4S2L418</accession>
<keyword evidence="3" id="KW-0812">Transmembrane</keyword>
<comment type="caution">
    <text evidence="10">The sequence shown here is derived from an EMBL/GenBank/DDBJ whole genome shotgun (WGS) entry which is preliminary data.</text>
</comment>
<evidence type="ECO:0000256" key="1">
    <source>
        <dbReference type="ARBA" id="ARBA00004589"/>
    </source>
</evidence>
<protein>
    <submittedName>
        <fullName evidence="10">Uncharacterized protein</fullName>
    </submittedName>
</protein>
<dbReference type="AlphaFoldDB" id="A0A4S2L418"/>
<dbReference type="GO" id="GO:0030431">
    <property type="term" value="P:sleep"/>
    <property type="evidence" value="ECO:0007669"/>
    <property type="project" value="InterPro"/>
</dbReference>
<keyword evidence="5" id="KW-1133">Transmembrane helix</keyword>
<keyword evidence="7" id="KW-0325">Glycoprotein</keyword>
<evidence type="ECO:0000256" key="8">
    <source>
        <dbReference type="ARBA" id="ARBA00023288"/>
    </source>
</evidence>
<feature type="signal peptide" evidence="9">
    <location>
        <begin position="1"/>
        <end position="23"/>
    </location>
</feature>
<feature type="chain" id="PRO_5021396763" evidence="9">
    <location>
        <begin position="24"/>
        <end position="153"/>
    </location>
</feature>
<dbReference type="CDD" id="cd23593">
    <property type="entry name" value="TFP_LU_ECD_Twit"/>
    <property type="match status" value="1"/>
</dbReference>
<reference evidence="10 11" key="1">
    <citation type="journal article" date="2019" name="Philos. Trans. R. Soc. Lond., B, Biol. Sci.">
        <title>Ant behaviour and brain gene expression of defending hosts depend on the ecological success of the intruding social parasite.</title>
        <authorList>
            <person name="Kaur R."/>
            <person name="Stoldt M."/>
            <person name="Jongepier E."/>
            <person name="Feldmeyer B."/>
            <person name="Menzel F."/>
            <person name="Bornberg-Bauer E."/>
            <person name="Foitzik S."/>
        </authorList>
    </citation>
    <scope>NUCLEOTIDE SEQUENCE [LARGE SCALE GENOMIC DNA]</scope>
    <source>
        <tissue evidence="10">Whole body</tissue>
    </source>
</reference>
<name>A0A4S2L418_9HYME</name>
<keyword evidence="2" id="KW-0336">GPI-anchor</keyword>
<dbReference type="GO" id="GO:0032222">
    <property type="term" value="P:regulation of synaptic transmission, cholinergic"/>
    <property type="evidence" value="ECO:0007669"/>
    <property type="project" value="InterPro"/>
</dbReference>
<sequence length="153" mass="16935">MVSIERTAMIIFGLALFVTSGSALRCWVCSSNVNVMCNDPMNTTDHQAAFHVRTCDPGPYGSSKPICRKIVKREYGDRIIIRQCSTPYHDEMEITNGQCGNSLTQPGRDVIESCHICSTDLCNSATDASAMRLLYVATMILLACTFHQSKYVL</sequence>
<keyword evidence="11" id="KW-1185">Reference proteome</keyword>
<keyword evidence="8" id="KW-0449">Lipoprotein</keyword>
<evidence type="ECO:0000256" key="9">
    <source>
        <dbReference type="SAM" id="SignalP"/>
    </source>
</evidence>
<dbReference type="GO" id="GO:0098552">
    <property type="term" value="C:side of membrane"/>
    <property type="evidence" value="ECO:0007669"/>
    <property type="project" value="UniProtKB-KW"/>
</dbReference>
<keyword evidence="6" id="KW-0472">Membrane</keyword>
<evidence type="ECO:0000256" key="3">
    <source>
        <dbReference type="ARBA" id="ARBA00022692"/>
    </source>
</evidence>
<comment type="subcellular location">
    <subcellularLocation>
        <location evidence="1">Membrane</location>
        <topology evidence="1">Lipid-anchor</topology>
        <topology evidence="1">GPI-anchor</topology>
    </subcellularLocation>
</comment>
<dbReference type="Proteomes" id="UP000310200">
    <property type="component" value="Unassembled WGS sequence"/>
</dbReference>
<evidence type="ECO:0000313" key="11">
    <source>
        <dbReference type="Proteomes" id="UP000310200"/>
    </source>
</evidence>
<dbReference type="PANTHER" id="PTHR33562">
    <property type="entry name" value="ATILLA, ISOFORM B-RELATED-RELATED"/>
    <property type="match status" value="1"/>
</dbReference>
<organism evidence="10 11">
    <name type="scientific">Temnothorax longispinosus</name>
    <dbReference type="NCBI Taxonomy" id="300112"/>
    <lineage>
        <taxon>Eukaryota</taxon>
        <taxon>Metazoa</taxon>
        <taxon>Ecdysozoa</taxon>
        <taxon>Arthropoda</taxon>
        <taxon>Hexapoda</taxon>
        <taxon>Insecta</taxon>
        <taxon>Pterygota</taxon>
        <taxon>Neoptera</taxon>
        <taxon>Endopterygota</taxon>
        <taxon>Hymenoptera</taxon>
        <taxon>Apocrita</taxon>
        <taxon>Aculeata</taxon>
        <taxon>Formicoidea</taxon>
        <taxon>Formicidae</taxon>
        <taxon>Myrmicinae</taxon>
        <taxon>Temnothorax</taxon>
    </lineage>
</organism>
<evidence type="ECO:0000256" key="5">
    <source>
        <dbReference type="ARBA" id="ARBA00022989"/>
    </source>
</evidence>
<evidence type="ECO:0000256" key="4">
    <source>
        <dbReference type="ARBA" id="ARBA00022729"/>
    </source>
</evidence>
<evidence type="ECO:0000256" key="7">
    <source>
        <dbReference type="ARBA" id="ARBA00023180"/>
    </source>
</evidence>
<dbReference type="InterPro" id="IPR031424">
    <property type="entry name" value="QVR-like"/>
</dbReference>
<dbReference type="EMBL" id="QBLH01000142">
    <property type="protein sequence ID" value="TGZ57535.1"/>
    <property type="molecule type" value="Genomic_DNA"/>
</dbReference>
<evidence type="ECO:0000256" key="2">
    <source>
        <dbReference type="ARBA" id="ARBA00022622"/>
    </source>
</evidence>
<evidence type="ECO:0000313" key="10">
    <source>
        <dbReference type="EMBL" id="TGZ57535.1"/>
    </source>
</evidence>